<dbReference type="AlphaFoldDB" id="A0A165UJD5"/>
<sequence length="78" mass="8499">MKAAGPTSRSLPPTQGTGLLTVTIIKLSARLALSLLCSRGSSSCSRSVIAPTLLQYWRTRLSTPLSYLNSYDSYRYTV</sequence>
<evidence type="ECO:0000313" key="2">
    <source>
        <dbReference type="Proteomes" id="UP000076727"/>
    </source>
</evidence>
<protein>
    <submittedName>
        <fullName evidence="1">Uncharacterized protein</fullName>
    </submittedName>
</protein>
<organism evidence="1 2">
    <name type="scientific">Daedalea quercina L-15889</name>
    <dbReference type="NCBI Taxonomy" id="1314783"/>
    <lineage>
        <taxon>Eukaryota</taxon>
        <taxon>Fungi</taxon>
        <taxon>Dikarya</taxon>
        <taxon>Basidiomycota</taxon>
        <taxon>Agaricomycotina</taxon>
        <taxon>Agaricomycetes</taxon>
        <taxon>Polyporales</taxon>
        <taxon>Fomitopsis</taxon>
    </lineage>
</organism>
<name>A0A165UJD5_9APHY</name>
<dbReference type="EMBL" id="KV429032">
    <property type="protein sequence ID" value="KZT74995.1"/>
    <property type="molecule type" value="Genomic_DNA"/>
</dbReference>
<evidence type="ECO:0000313" key="1">
    <source>
        <dbReference type="EMBL" id="KZT74995.1"/>
    </source>
</evidence>
<keyword evidence="2" id="KW-1185">Reference proteome</keyword>
<accession>A0A165UJD5</accession>
<proteinExistence type="predicted"/>
<gene>
    <name evidence="1" type="ORF">DAEQUDRAFT_720202</name>
</gene>
<dbReference type="Proteomes" id="UP000076727">
    <property type="component" value="Unassembled WGS sequence"/>
</dbReference>
<reference evidence="1 2" key="1">
    <citation type="journal article" date="2016" name="Mol. Biol. Evol.">
        <title>Comparative Genomics of Early-Diverging Mushroom-Forming Fungi Provides Insights into the Origins of Lignocellulose Decay Capabilities.</title>
        <authorList>
            <person name="Nagy L.G."/>
            <person name="Riley R."/>
            <person name="Tritt A."/>
            <person name="Adam C."/>
            <person name="Daum C."/>
            <person name="Floudas D."/>
            <person name="Sun H."/>
            <person name="Yadav J.S."/>
            <person name="Pangilinan J."/>
            <person name="Larsson K.H."/>
            <person name="Matsuura K."/>
            <person name="Barry K."/>
            <person name="Labutti K."/>
            <person name="Kuo R."/>
            <person name="Ohm R.A."/>
            <person name="Bhattacharya S.S."/>
            <person name="Shirouzu T."/>
            <person name="Yoshinaga Y."/>
            <person name="Martin F.M."/>
            <person name="Grigoriev I.V."/>
            <person name="Hibbett D.S."/>
        </authorList>
    </citation>
    <scope>NUCLEOTIDE SEQUENCE [LARGE SCALE GENOMIC DNA]</scope>
    <source>
        <strain evidence="1 2">L-15889</strain>
    </source>
</reference>